<proteinExistence type="predicted"/>
<keyword evidence="1 4" id="KW-0732">Signal</keyword>
<dbReference type="FunFam" id="3.30.430.20:FF:000003">
    <property type="entry name" value="Cysteine-rich RLK (RECEPTOR-like protein kinase) 10"/>
    <property type="match status" value="1"/>
</dbReference>
<reference evidence="6" key="1">
    <citation type="journal article" date="2023" name="Plant J.">
        <title>Genome sequences and population genomics provide insights into the demographic history, inbreeding, and mutation load of two 'living fossil' tree species of Dipteronia.</title>
        <authorList>
            <person name="Feng Y."/>
            <person name="Comes H.P."/>
            <person name="Chen J."/>
            <person name="Zhu S."/>
            <person name="Lu R."/>
            <person name="Zhang X."/>
            <person name="Li P."/>
            <person name="Qiu J."/>
            <person name="Olsen K.M."/>
            <person name="Qiu Y."/>
        </authorList>
    </citation>
    <scope>NUCLEOTIDE SEQUENCE</scope>
    <source>
        <strain evidence="6">NBL</strain>
    </source>
</reference>
<keyword evidence="7" id="KW-1185">Reference proteome</keyword>
<organism evidence="6 7">
    <name type="scientific">Dipteronia sinensis</name>
    <dbReference type="NCBI Taxonomy" id="43782"/>
    <lineage>
        <taxon>Eukaryota</taxon>
        <taxon>Viridiplantae</taxon>
        <taxon>Streptophyta</taxon>
        <taxon>Embryophyta</taxon>
        <taxon>Tracheophyta</taxon>
        <taxon>Spermatophyta</taxon>
        <taxon>Magnoliopsida</taxon>
        <taxon>eudicotyledons</taxon>
        <taxon>Gunneridae</taxon>
        <taxon>Pentapetalae</taxon>
        <taxon>rosids</taxon>
        <taxon>malvids</taxon>
        <taxon>Sapindales</taxon>
        <taxon>Sapindaceae</taxon>
        <taxon>Hippocastanoideae</taxon>
        <taxon>Acereae</taxon>
        <taxon>Dipteronia</taxon>
    </lineage>
</organism>
<dbReference type="PANTHER" id="PTHR32099:SF51">
    <property type="entry name" value="CYSTEINE-RICH RECEPTOR-LIKE PROTEIN KINASE 25 ISOFORM X1"/>
    <property type="match status" value="1"/>
</dbReference>
<dbReference type="EMBL" id="JANJYJ010000004">
    <property type="protein sequence ID" value="KAK3221148.1"/>
    <property type="molecule type" value="Genomic_DNA"/>
</dbReference>
<dbReference type="InterPro" id="IPR038408">
    <property type="entry name" value="GNK2_sf"/>
</dbReference>
<evidence type="ECO:0000256" key="4">
    <source>
        <dbReference type="SAM" id="SignalP"/>
    </source>
</evidence>
<feature type="signal peptide" evidence="4">
    <location>
        <begin position="1"/>
        <end position="23"/>
    </location>
</feature>
<dbReference type="AlphaFoldDB" id="A0AAE0ANP1"/>
<evidence type="ECO:0000256" key="1">
    <source>
        <dbReference type="ARBA" id="ARBA00022729"/>
    </source>
</evidence>
<evidence type="ECO:0000256" key="3">
    <source>
        <dbReference type="SAM" id="MobiDB-lite"/>
    </source>
</evidence>
<protein>
    <recommendedName>
        <fullName evidence="5">Gnk2-homologous domain-containing protein</fullName>
    </recommendedName>
</protein>
<sequence>MASSPPLFFLCSILLHFVALTIAQQQQFLQRICLNDKGNFSANSTYQTNLNHVLSSLSSTTQINNGFFNASYGENEDAVNGMILCRRDVTPDSCKSCIKNSTQEITKLCPNQKESFIWYDDCMLRYSNRYFFGNMESGPYFWMYNPNNVTNVTQFGEKLDDLLDDLKDKAASGGSLHKFATGNATVTNSQSIYALAQCTPDLSENQCSDCLSQLTTKLLPMCCQGRQGGRVISPSCNFRYEIDHFYSDITMNSPTPTPTPTTTSQQGLVSPPPPATNTATQKGKENSKSGTFVFIVVPLLVLQYLSSFSGLF</sequence>
<dbReference type="PROSITE" id="PS51473">
    <property type="entry name" value="GNK2"/>
    <property type="match status" value="2"/>
</dbReference>
<dbReference type="InterPro" id="IPR002902">
    <property type="entry name" value="GNK2"/>
</dbReference>
<dbReference type="Pfam" id="PF01657">
    <property type="entry name" value="Stress-antifung"/>
    <property type="match status" value="2"/>
</dbReference>
<dbReference type="Gene3D" id="3.30.430.20">
    <property type="entry name" value="Gnk2 domain, C-X8-C-X2-C motif"/>
    <property type="match status" value="2"/>
</dbReference>
<comment type="caution">
    <text evidence="6">The sequence shown here is derived from an EMBL/GenBank/DDBJ whole genome shotgun (WGS) entry which is preliminary data.</text>
</comment>
<keyword evidence="2" id="KW-0677">Repeat</keyword>
<evidence type="ECO:0000313" key="6">
    <source>
        <dbReference type="EMBL" id="KAK3221148.1"/>
    </source>
</evidence>
<gene>
    <name evidence="6" type="ORF">Dsin_015118</name>
</gene>
<evidence type="ECO:0000313" key="7">
    <source>
        <dbReference type="Proteomes" id="UP001281410"/>
    </source>
</evidence>
<feature type="domain" description="Gnk2-homologous" evidence="5">
    <location>
        <begin position="137"/>
        <end position="245"/>
    </location>
</feature>
<dbReference type="Proteomes" id="UP001281410">
    <property type="component" value="Unassembled WGS sequence"/>
</dbReference>
<evidence type="ECO:0000259" key="5">
    <source>
        <dbReference type="PROSITE" id="PS51473"/>
    </source>
</evidence>
<dbReference type="CDD" id="cd23509">
    <property type="entry name" value="Gnk2-like"/>
    <property type="match status" value="2"/>
</dbReference>
<dbReference type="FunFam" id="3.30.430.20:FF:000002">
    <property type="entry name" value="Cysteine-rich receptor-like protein kinase 10"/>
    <property type="match status" value="1"/>
</dbReference>
<feature type="chain" id="PRO_5042063578" description="Gnk2-homologous domain-containing protein" evidence="4">
    <location>
        <begin position="24"/>
        <end position="312"/>
    </location>
</feature>
<feature type="region of interest" description="Disordered" evidence="3">
    <location>
        <begin position="251"/>
        <end position="285"/>
    </location>
</feature>
<evidence type="ECO:0000256" key="2">
    <source>
        <dbReference type="ARBA" id="ARBA00022737"/>
    </source>
</evidence>
<accession>A0AAE0ANP1</accession>
<dbReference type="PANTHER" id="PTHR32099">
    <property type="entry name" value="CYSTEINE-RICH REPEAT SECRETORY PROTEIN"/>
    <property type="match status" value="1"/>
</dbReference>
<feature type="domain" description="Gnk2-homologous" evidence="5">
    <location>
        <begin position="28"/>
        <end position="131"/>
    </location>
</feature>
<name>A0AAE0ANP1_9ROSI</name>